<comment type="caution">
    <text evidence="10">The sequence shown here is derived from an EMBL/GenBank/DDBJ whole genome shotgun (WGS) entry which is preliminary data.</text>
</comment>
<reference evidence="10 11" key="1">
    <citation type="submission" date="2021-01" db="EMBL/GenBank/DDBJ databases">
        <title>Genome sequencing of Joostella atrarenae M1-2 (= KCTC 23194).</title>
        <authorList>
            <person name="Zakaria M.R."/>
            <person name="Lam M.Q."/>
            <person name="Chong C.S."/>
        </authorList>
    </citation>
    <scope>NUCLEOTIDE SEQUENCE [LARGE SCALE GENOMIC DNA]</scope>
    <source>
        <strain evidence="10 11">M1-2</strain>
    </source>
</reference>
<feature type="transmembrane region" description="Helical" evidence="8">
    <location>
        <begin position="194"/>
        <end position="213"/>
    </location>
</feature>
<evidence type="ECO:0000259" key="9">
    <source>
        <dbReference type="Pfam" id="PF00482"/>
    </source>
</evidence>
<sequence>MSIDLSTYQSKANQKKVNGNYQDFFAKQLVLGNGFSDKKKMEFYKELYTLLSSGVDFRMSLEILKNQEKTKKVKTVIDNIQKAVVKGQGLHEAMQYTGKFSPYEYYSIKIGEETRKLGDILLELSLYYERRVKMKRQIISVFTYPAFVLLLTFGVLYFMMKYVVPMFSSVFRQFGKDLPPITQKVVYLSNHFSAITWGIFIFFGLLFGLHTYFKNQESYKIWTSRWLLKIPFLGKLIKQIYITRFCNTLSLLLRAKTPLITSLELIQKMIAFYPIEASLEVVKRDIKHGMHFSSALAKHSIYDSKMISMINISEQVNKLEEMFERLSVQYNEETEHKTKMMGVVMEPLIIIIIGLIVGTVLIAMYSPMFDLSKIL</sequence>
<evidence type="ECO:0000256" key="4">
    <source>
        <dbReference type="ARBA" id="ARBA00022692"/>
    </source>
</evidence>
<keyword evidence="7" id="KW-0175">Coiled coil</keyword>
<dbReference type="Pfam" id="PF00482">
    <property type="entry name" value="T2SSF"/>
    <property type="match status" value="2"/>
</dbReference>
<comment type="subcellular location">
    <subcellularLocation>
        <location evidence="1">Cell membrane</location>
        <topology evidence="1">Multi-pass membrane protein</topology>
    </subcellularLocation>
</comment>
<feature type="coiled-coil region" evidence="7">
    <location>
        <begin position="309"/>
        <end position="336"/>
    </location>
</feature>
<feature type="transmembrane region" description="Helical" evidence="8">
    <location>
        <begin position="138"/>
        <end position="160"/>
    </location>
</feature>
<evidence type="ECO:0000313" key="10">
    <source>
        <dbReference type="EMBL" id="MCF8715540.1"/>
    </source>
</evidence>
<dbReference type="InterPro" id="IPR042094">
    <property type="entry name" value="T2SS_GspF_sf"/>
</dbReference>
<keyword evidence="5 8" id="KW-1133">Transmembrane helix</keyword>
<evidence type="ECO:0000256" key="1">
    <source>
        <dbReference type="ARBA" id="ARBA00004651"/>
    </source>
</evidence>
<evidence type="ECO:0000256" key="2">
    <source>
        <dbReference type="ARBA" id="ARBA00005745"/>
    </source>
</evidence>
<evidence type="ECO:0000256" key="7">
    <source>
        <dbReference type="SAM" id="Coils"/>
    </source>
</evidence>
<protein>
    <submittedName>
        <fullName evidence="10">Type II secretion system F family protein</fullName>
    </submittedName>
</protein>
<dbReference type="InterPro" id="IPR003004">
    <property type="entry name" value="GspF/PilC"/>
</dbReference>
<gene>
    <name evidence="10" type="ORF">JM658_11960</name>
</gene>
<keyword evidence="6 8" id="KW-0472">Membrane</keyword>
<comment type="similarity">
    <text evidence="2">Belongs to the GSP F family.</text>
</comment>
<proteinExistence type="inferred from homology"/>
<dbReference type="Proteomes" id="UP000829517">
    <property type="component" value="Unassembled WGS sequence"/>
</dbReference>
<evidence type="ECO:0000256" key="3">
    <source>
        <dbReference type="ARBA" id="ARBA00022475"/>
    </source>
</evidence>
<accession>A0ABS9J528</accession>
<feature type="domain" description="Type II secretion system protein GspF" evidence="9">
    <location>
        <begin position="43"/>
        <end position="165"/>
    </location>
</feature>
<feature type="domain" description="Type II secretion system protein GspF" evidence="9">
    <location>
        <begin position="245"/>
        <end position="367"/>
    </location>
</feature>
<organism evidence="10 11">
    <name type="scientific">Joostella atrarenae</name>
    <dbReference type="NCBI Taxonomy" id="679257"/>
    <lineage>
        <taxon>Bacteria</taxon>
        <taxon>Pseudomonadati</taxon>
        <taxon>Bacteroidota</taxon>
        <taxon>Flavobacteriia</taxon>
        <taxon>Flavobacteriales</taxon>
        <taxon>Flavobacteriaceae</taxon>
        <taxon>Joostella</taxon>
    </lineage>
</organism>
<dbReference type="Gene3D" id="1.20.81.30">
    <property type="entry name" value="Type II secretion system (T2SS), domain F"/>
    <property type="match status" value="2"/>
</dbReference>
<evidence type="ECO:0000256" key="8">
    <source>
        <dbReference type="SAM" id="Phobius"/>
    </source>
</evidence>
<dbReference type="PANTHER" id="PTHR30012">
    <property type="entry name" value="GENERAL SECRETION PATHWAY PROTEIN"/>
    <property type="match status" value="1"/>
</dbReference>
<keyword evidence="11" id="KW-1185">Reference proteome</keyword>
<dbReference type="InterPro" id="IPR018076">
    <property type="entry name" value="T2SS_GspF_dom"/>
</dbReference>
<keyword evidence="4 8" id="KW-0812">Transmembrane</keyword>
<dbReference type="PRINTS" id="PR00812">
    <property type="entry name" value="BCTERIALGSPF"/>
</dbReference>
<evidence type="ECO:0000256" key="5">
    <source>
        <dbReference type="ARBA" id="ARBA00022989"/>
    </source>
</evidence>
<dbReference type="EMBL" id="JAETXX010000008">
    <property type="protein sequence ID" value="MCF8715540.1"/>
    <property type="molecule type" value="Genomic_DNA"/>
</dbReference>
<name>A0ABS9J528_9FLAO</name>
<evidence type="ECO:0000256" key="6">
    <source>
        <dbReference type="ARBA" id="ARBA00023136"/>
    </source>
</evidence>
<keyword evidence="3" id="KW-1003">Cell membrane</keyword>
<dbReference type="RefSeq" id="WP_236959506.1">
    <property type="nucleotide sequence ID" value="NZ_JAETXX010000008.1"/>
</dbReference>
<feature type="transmembrane region" description="Helical" evidence="8">
    <location>
        <begin position="347"/>
        <end position="366"/>
    </location>
</feature>
<evidence type="ECO:0000313" key="11">
    <source>
        <dbReference type="Proteomes" id="UP000829517"/>
    </source>
</evidence>
<dbReference type="PANTHER" id="PTHR30012:SF0">
    <property type="entry name" value="TYPE II SECRETION SYSTEM PROTEIN F-RELATED"/>
    <property type="match status" value="1"/>
</dbReference>